<accession>A0ABP9GQ49</accession>
<evidence type="ECO:0000256" key="1">
    <source>
        <dbReference type="SAM" id="MobiDB-lite"/>
    </source>
</evidence>
<feature type="region of interest" description="Disordered" evidence="1">
    <location>
        <begin position="52"/>
        <end position="80"/>
    </location>
</feature>
<proteinExistence type="predicted"/>
<feature type="compositionally biased region" description="Low complexity" evidence="1">
    <location>
        <begin position="70"/>
        <end position="80"/>
    </location>
</feature>
<evidence type="ECO:0000313" key="3">
    <source>
        <dbReference type="Proteomes" id="UP001501302"/>
    </source>
</evidence>
<sequence>MVIVNRQKQKIKLKIGDTFFPKSNKVPCNLACAKMANKGIMVVVIINPRVTNHQSSPDLKPSNGGNIKFPAPKNPANKAKPNTKVSLVLFIV</sequence>
<comment type="caution">
    <text evidence="2">The sequence shown here is derived from an EMBL/GenBank/DDBJ whole genome shotgun (WGS) entry which is preliminary data.</text>
</comment>
<evidence type="ECO:0000313" key="2">
    <source>
        <dbReference type="EMBL" id="GAA4944713.1"/>
    </source>
</evidence>
<protein>
    <submittedName>
        <fullName evidence="2">Uncharacterized protein</fullName>
    </submittedName>
</protein>
<name>A0ABP9GQ49_9FLAO</name>
<dbReference type="Proteomes" id="UP001501302">
    <property type="component" value="Unassembled WGS sequence"/>
</dbReference>
<dbReference type="EMBL" id="BAABJJ010000027">
    <property type="protein sequence ID" value="GAA4944713.1"/>
    <property type="molecule type" value="Genomic_DNA"/>
</dbReference>
<keyword evidence="3" id="KW-1185">Reference proteome</keyword>
<organism evidence="2 3">
    <name type="scientific">Algibacter agarivorans</name>
    <dbReference type="NCBI Taxonomy" id="1109741"/>
    <lineage>
        <taxon>Bacteria</taxon>
        <taxon>Pseudomonadati</taxon>
        <taxon>Bacteroidota</taxon>
        <taxon>Flavobacteriia</taxon>
        <taxon>Flavobacteriales</taxon>
        <taxon>Flavobacteriaceae</taxon>
        <taxon>Algibacter</taxon>
    </lineage>
</organism>
<gene>
    <name evidence="2" type="ORF">GCM10023314_17160</name>
</gene>
<reference evidence="3" key="1">
    <citation type="journal article" date="2019" name="Int. J. Syst. Evol. Microbiol.">
        <title>The Global Catalogue of Microorganisms (GCM) 10K type strain sequencing project: providing services to taxonomists for standard genome sequencing and annotation.</title>
        <authorList>
            <consortium name="The Broad Institute Genomics Platform"/>
            <consortium name="The Broad Institute Genome Sequencing Center for Infectious Disease"/>
            <person name="Wu L."/>
            <person name="Ma J."/>
        </authorList>
    </citation>
    <scope>NUCLEOTIDE SEQUENCE [LARGE SCALE GENOMIC DNA]</scope>
    <source>
        <strain evidence="3">JCM 18285</strain>
    </source>
</reference>